<reference evidence="1 2" key="1">
    <citation type="submission" date="2018-06" db="EMBL/GenBank/DDBJ databases">
        <authorList>
            <consortium name="Pathogen Informatics"/>
            <person name="Doyle S."/>
        </authorList>
    </citation>
    <scope>NUCLEOTIDE SEQUENCE [LARGE SCALE GENOMIC DNA]</scope>
    <source>
        <strain evidence="1 2">NCTC9617</strain>
    </source>
</reference>
<dbReference type="EMBL" id="UGNC01000004">
    <property type="protein sequence ID" value="STW39933.1"/>
    <property type="molecule type" value="Genomic_DNA"/>
</dbReference>
<evidence type="ECO:0000313" key="1">
    <source>
        <dbReference type="EMBL" id="STW39933.1"/>
    </source>
</evidence>
<protein>
    <submittedName>
        <fullName evidence="1">Uncharacterized protein</fullName>
    </submittedName>
</protein>
<dbReference type="AlphaFoldDB" id="A0A378F780"/>
<proteinExistence type="predicted"/>
<sequence length="89" mass="10253">MNADLMRAAGDRAAAHQRGEFVTLFHFKTRLRRLAFLTHANDALPALQNILQQRGLDHFGMRLPLAAHQRQIIFLHAFIAQLLVQRTQR</sequence>
<accession>A0A378F780</accession>
<gene>
    <name evidence="1" type="ORF">NCTC9617_01464</name>
</gene>
<dbReference type="Proteomes" id="UP000255167">
    <property type="component" value="Unassembled WGS sequence"/>
</dbReference>
<organism evidence="1 2">
    <name type="scientific">Klebsiella pneumoniae</name>
    <dbReference type="NCBI Taxonomy" id="573"/>
    <lineage>
        <taxon>Bacteria</taxon>
        <taxon>Pseudomonadati</taxon>
        <taxon>Pseudomonadota</taxon>
        <taxon>Gammaproteobacteria</taxon>
        <taxon>Enterobacterales</taxon>
        <taxon>Enterobacteriaceae</taxon>
        <taxon>Klebsiella/Raoultella group</taxon>
        <taxon>Klebsiella</taxon>
        <taxon>Klebsiella pneumoniae complex</taxon>
    </lineage>
</organism>
<name>A0A378F780_KLEPN</name>
<evidence type="ECO:0000313" key="2">
    <source>
        <dbReference type="Proteomes" id="UP000255167"/>
    </source>
</evidence>